<proteinExistence type="predicted"/>
<gene>
    <name evidence="1" type="ORF">DARMORV10_C08P22430.1</name>
</gene>
<name>A0A816UK97_BRANA</name>
<evidence type="ECO:0000313" key="1">
    <source>
        <dbReference type="EMBL" id="CAF2110152.1"/>
    </source>
</evidence>
<reference evidence="1" key="1">
    <citation type="submission" date="2021-01" db="EMBL/GenBank/DDBJ databases">
        <authorList>
            <consortium name="Genoscope - CEA"/>
            <person name="William W."/>
        </authorList>
    </citation>
    <scope>NUCLEOTIDE SEQUENCE</scope>
</reference>
<dbReference type="Proteomes" id="UP001295469">
    <property type="component" value="Chromosome C08"/>
</dbReference>
<dbReference type="AlphaFoldDB" id="A0A816UK97"/>
<protein>
    <submittedName>
        <fullName evidence="1">(rape) hypothetical protein</fullName>
    </submittedName>
</protein>
<dbReference type="EMBL" id="HG994372">
    <property type="protein sequence ID" value="CAF2110152.1"/>
    <property type="molecule type" value="Genomic_DNA"/>
</dbReference>
<sequence length="63" mass="7552">MKISMTQLRKMNLNRILRSIYCSQLNLFRDELKSFSTTTGVLLPRMRQSDTNWPPDFIRFDIL</sequence>
<organism evidence="1">
    <name type="scientific">Brassica napus</name>
    <name type="common">Rape</name>
    <dbReference type="NCBI Taxonomy" id="3708"/>
    <lineage>
        <taxon>Eukaryota</taxon>
        <taxon>Viridiplantae</taxon>
        <taxon>Streptophyta</taxon>
        <taxon>Embryophyta</taxon>
        <taxon>Tracheophyta</taxon>
        <taxon>Spermatophyta</taxon>
        <taxon>Magnoliopsida</taxon>
        <taxon>eudicotyledons</taxon>
        <taxon>Gunneridae</taxon>
        <taxon>Pentapetalae</taxon>
        <taxon>rosids</taxon>
        <taxon>malvids</taxon>
        <taxon>Brassicales</taxon>
        <taxon>Brassicaceae</taxon>
        <taxon>Brassiceae</taxon>
        <taxon>Brassica</taxon>
    </lineage>
</organism>
<accession>A0A816UK97</accession>